<gene>
    <name evidence="2" type="ORF">SDC9_162027</name>
</gene>
<dbReference type="AlphaFoldDB" id="A0A645FL84"/>
<organism evidence="2">
    <name type="scientific">bioreactor metagenome</name>
    <dbReference type="NCBI Taxonomy" id="1076179"/>
    <lineage>
        <taxon>unclassified sequences</taxon>
        <taxon>metagenomes</taxon>
        <taxon>ecological metagenomes</taxon>
    </lineage>
</organism>
<dbReference type="Gene3D" id="1.10.10.2910">
    <property type="match status" value="1"/>
</dbReference>
<proteinExistence type="predicted"/>
<evidence type="ECO:0000259" key="1">
    <source>
        <dbReference type="Pfam" id="PF06114"/>
    </source>
</evidence>
<dbReference type="Pfam" id="PF06114">
    <property type="entry name" value="Peptidase_M78"/>
    <property type="match status" value="1"/>
</dbReference>
<evidence type="ECO:0000313" key="2">
    <source>
        <dbReference type="EMBL" id="MPN14700.1"/>
    </source>
</evidence>
<name>A0A645FL84_9ZZZZ</name>
<dbReference type="EMBL" id="VSSQ01061345">
    <property type="protein sequence ID" value="MPN14700.1"/>
    <property type="molecule type" value="Genomic_DNA"/>
</dbReference>
<protein>
    <recommendedName>
        <fullName evidence="1">IrrE N-terminal-like domain-containing protein</fullName>
    </recommendedName>
</protein>
<sequence length="195" mass="21688">MKAETRTIAPFSRDSLVRLIPTLRSLTCEPDPAIFIPKLEEWLAAVGVAVVVAQAPRGCPASGLTKWLSPDRALVTLSFRFKTNDHFWFSLFHELGHLLLHGKKLLFLEGCKEGLQPEQEAEADRWASTVLIPSNEGPSLKNIEGSSTAILDYAKKLGIAPGIVLGRLQHDELVPWSSLNELKVHYQWVEEGKEP</sequence>
<comment type="caution">
    <text evidence="2">The sequence shown here is derived from an EMBL/GenBank/DDBJ whole genome shotgun (WGS) entry which is preliminary data.</text>
</comment>
<dbReference type="InterPro" id="IPR010359">
    <property type="entry name" value="IrrE_HExxH"/>
</dbReference>
<feature type="domain" description="IrrE N-terminal-like" evidence="1">
    <location>
        <begin position="83"/>
        <end position="134"/>
    </location>
</feature>
<accession>A0A645FL84</accession>
<reference evidence="2" key="1">
    <citation type="submission" date="2019-08" db="EMBL/GenBank/DDBJ databases">
        <authorList>
            <person name="Kucharzyk K."/>
            <person name="Murdoch R.W."/>
            <person name="Higgins S."/>
            <person name="Loffler F."/>
        </authorList>
    </citation>
    <scope>NUCLEOTIDE SEQUENCE</scope>
</reference>